<sequence length="176" mass="20702">MEMEEYFGKLRENLVYADLSLMQLRVVSIRLSNRTQLPNELRVNLEVQEQALKDMLVLGLARLFDKKGSKSERISIPNILGNDAIALNEDLKIKLNELMRAELLGKLKNVRDKIVAHSLSDAFDVRFQMDDAQNLIDRCYDLLTEIFHHNKPHERLARQDLKIYVKRWHEMTKAWE</sequence>
<organism evidence="2 3">
    <name type="scientific">Thioclava sediminum</name>
    <dbReference type="NCBI Taxonomy" id="1915319"/>
    <lineage>
        <taxon>Bacteria</taxon>
        <taxon>Pseudomonadati</taxon>
        <taxon>Pseudomonadota</taxon>
        <taxon>Alphaproteobacteria</taxon>
        <taxon>Rhodobacterales</taxon>
        <taxon>Paracoccaceae</taxon>
        <taxon>Thioclava</taxon>
    </lineage>
</organism>
<comment type="caution">
    <text evidence="2">The sequence shown here is derived from an EMBL/GenBank/DDBJ whole genome shotgun (WGS) entry which is preliminary data.</text>
</comment>
<gene>
    <name evidence="2" type="ORF">BMI91_06860</name>
</gene>
<name>A0ABX3N2A8_9RHOB</name>
<reference evidence="2 3" key="1">
    <citation type="submission" date="2016-11" db="EMBL/GenBank/DDBJ databases">
        <title>A multilocus sequence analysis scheme for characterization of bacteria in the genus Thioclava.</title>
        <authorList>
            <person name="Liu Y."/>
            <person name="Shao Z."/>
        </authorList>
    </citation>
    <scope>NUCLEOTIDE SEQUENCE [LARGE SCALE GENOMIC DNA]</scope>
    <source>
        <strain evidence="2 3">TAW-CT134</strain>
    </source>
</reference>
<evidence type="ECO:0000313" key="3">
    <source>
        <dbReference type="Proteomes" id="UP000190787"/>
    </source>
</evidence>
<dbReference type="Proteomes" id="UP000190787">
    <property type="component" value="Unassembled WGS sequence"/>
</dbReference>
<proteinExistence type="predicted"/>
<keyword evidence="3" id="KW-1185">Reference proteome</keyword>
<evidence type="ECO:0000259" key="1">
    <source>
        <dbReference type="Pfam" id="PF18734"/>
    </source>
</evidence>
<feature type="domain" description="HEPN AbiU2-like" evidence="1">
    <location>
        <begin position="50"/>
        <end position="148"/>
    </location>
</feature>
<dbReference type="RefSeq" id="WP_078604372.1">
    <property type="nucleotide sequence ID" value="NZ_MPZV01000001.1"/>
</dbReference>
<accession>A0ABX3N2A8</accession>
<dbReference type="Pfam" id="PF18734">
    <property type="entry name" value="HEPN_AbiU2"/>
    <property type="match status" value="1"/>
</dbReference>
<evidence type="ECO:0000313" key="2">
    <source>
        <dbReference type="EMBL" id="OOY26092.1"/>
    </source>
</evidence>
<dbReference type="EMBL" id="MPZV01000001">
    <property type="protein sequence ID" value="OOY26092.1"/>
    <property type="molecule type" value="Genomic_DNA"/>
</dbReference>
<protein>
    <recommendedName>
        <fullName evidence="1">HEPN AbiU2-like domain-containing protein</fullName>
    </recommendedName>
</protein>
<dbReference type="InterPro" id="IPR040704">
    <property type="entry name" value="HEPN_AbiU2"/>
</dbReference>